<proteinExistence type="predicted"/>
<sequence>MEPLQEDPVSSPGLASDCLQSRLSVDQFHSQCPYLVAILQKWPYQVFLSLPPYLSSIMHTAFAAVDE</sequence>
<dbReference type="PaxDb" id="55529-EKX53539"/>
<evidence type="ECO:0000313" key="3">
    <source>
        <dbReference type="Proteomes" id="UP000011087"/>
    </source>
</evidence>
<dbReference type="GeneID" id="17310229"/>
<reference evidence="1 3" key="1">
    <citation type="journal article" date="2012" name="Nature">
        <title>Algal genomes reveal evolutionary mosaicism and the fate of nucleomorphs.</title>
        <authorList>
            <consortium name="DOE Joint Genome Institute"/>
            <person name="Curtis B.A."/>
            <person name="Tanifuji G."/>
            <person name="Burki F."/>
            <person name="Gruber A."/>
            <person name="Irimia M."/>
            <person name="Maruyama S."/>
            <person name="Arias M.C."/>
            <person name="Ball S.G."/>
            <person name="Gile G.H."/>
            <person name="Hirakawa Y."/>
            <person name="Hopkins J.F."/>
            <person name="Kuo A."/>
            <person name="Rensing S.A."/>
            <person name="Schmutz J."/>
            <person name="Symeonidi A."/>
            <person name="Elias M."/>
            <person name="Eveleigh R.J."/>
            <person name="Herman E.K."/>
            <person name="Klute M.J."/>
            <person name="Nakayama T."/>
            <person name="Obornik M."/>
            <person name="Reyes-Prieto A."/>
            <person name="Armbrust E.V."/>
            <person name="Aves S.J."/>
            <person name="Beiko R.G."/>
            <person name="Coutinho P."/>
            <person name="Dacks J.B."/>
            <person name="Durnford D.G."/>
            <person name="Fast N.M."/>
            <person name="Green B.R."/>
            <person name="Grisdale C.J."/>
            <person name="Hempel F."/>
            <person name="Henrissat B."/>
            <person name="Hoppner M.P."/>
            <person name="Ishida K."/>
            <person name="Kim E."/>
            <person name="Koreny L."/>
            <person name="Kroth P.G."/>
            <person name="Liu Y."/>
            <person name="Malik S.B."/>
            <person name="Maier U.G."/>
            <person name="McRose D."/>
            <person name="Mock T."/>
            <person name="Neilson J.A."/>
            <person name="Onodera N.T."/>
            <person name="Poole A.M."/>
            <person name="Pritham E.J."/>
            <person name="Richards T.A."/>
            <person name="Rocap G."/>
            <person name="Roy S.W."/>
            <person name="Sarai C."/>
            <person name="Schaack S."/>
            <person name="Shirato S."/>
            <person name="Slamovits C.H."/>
            <person name="Spencer D.F."/>
            <person name="Suzuki S."/>
            <person name="Worden A.Z."/>
            <person name="Zauner S."/>
            <person name="Barry K."/>
            <person name="Bell C."/>
            <person name="Bharti A.K."/>
            <person name="Crow J.A."/>
            <person name="Grimwood J."/>
            <person name="Kramer R."/>
            <person name="Lindquist E."/>
            <person name="Lucas S."/>
            <person name="Salamov A."/>
            <person name="McFadden G.I."/>
            <person name="Lane C.E."/>
            <person name="Keeling P.J."/>
            <person name="Gray M.W."/>
            <person name="Grigoriev I.V."/>
            <person name="Archibald J.M."/>
        </authorList>
    </citation>
    <scope>NUCLEOTIDE SEQUENCE</scope>
    <source>
        <strain evidence="1 3">CCMP2712</strain>
    </source>
</reference>
<reference evidence="2" key="3">
    <citation type="submission" date="2015-06" db="UniProtKB">
        <authorList>
            <consortium name="EnsemblProtists"/>
        </authorList>
    </citation>
    <scope>IDENTIFICATION</scope>
</reference>
<dbReference type="KEGG" id="gtt:GUITHDRAFT_150213"/>
<dbReference type="HOGENOM" id="CLU_2820508_0_0_1"/>
<feature type="non-terminal residue" evidence="1">
    <location>
        <position position="67"/>
    </location>
</feature>
<evidence type="ECO:0000313" key="1">
    <source>
        <dbReference type="EMBL" id="EKX53539.1"/>
    </source>
</evidence>
<name>L1JYW9_GUITC</name>
<dbReference type="RefSeq" id="XP_005840519.1">
    <property type="nucleotide sequence ID" value="XM_005840462.1"/>
</dbReference>
<gene>
    <name evidence="1" type="ORF">GUITHDRAFT_150213</name>
</gene>
<dbReference type="Proteomes" id="UP000011087">
    <property type="component" value="Unassembled WGS sequence"/>
</dbReference>
<protein>
    <submittedName>
        <fullName evidence="1 2">Uncharacterized protein</fullName>
    </submittedName>
</protein>
<dbReference type="AlphaFoldDB" id="L1JYW9"/>
<evidence type="ECO:0000313" key="2">
    <source>
        <dbReference type="EnsemblProtists" id="EKX53539"/>
    </source>
</evidence>
<organism evidence="1">
    <name type="scientific">Guillardia theta (strain CCMP2712)</name>
    <name type="common">Cryptophyte</name>
    <dbReference type="NCBI Taxonomy" id="905079"/>
    <lineage>
        <taxon>Eukaryota</taxon>
        <taxon>Cryptophyceae</taxon>
        <taxon>Pyrenomonadales</taxon>
        <taxon>Geminigeraceae</taxon>
        <taxon>Guillardia</taxon>
    </lineage>
</organism>
<keyword evidence="3" id="KW-1185">Reference proteome</keyword>
<dbReference type="EnsemblProtists" id="EKX53539">
    <property type="protein sequence ID" value="EKX53539"/>
    <property type="gene ID" value="GUITHDRAFT_150213"/>
</dbReference>
<accession>L1JYW9</accession>
<dbReference type="EMBL" id="JH992969">
    <property type="protein sequence ID" value="EKX53539.1"/>
    <property type="molecule type" value="Genomic_DNA"/>
</dbReference>
<reference evidence="3" key="2">
    <citation type="submission" date="2012-11" db="EMBL/GenBank/DDBJ databases">
        <authorList>
            <person name="Kuo A."/>
            <person name="Curtis B.A."/>
            <person name="Tanifuji G."/>
            <person name="Burki F."/>
            <person name="Gruber A."/>
            <person name="Irimia M."/>
            <person name="Maruyama S."/>
            <person name="Arias M.C."/>
            <person name="Ball S.G."/>
            <person name="Gile G.H."/>
            <person name="Hirakawa Y."/>
            <person name="Hopkins J.F."/>
            <person name="Rensing S.A."/>
            <person name="Schmutz J."/>
            <person name="Symeonidi A."/>
            <person name="Elias M."/>
            <person name="Eveleigh R.J."/>
            <person name="Herman E.K."/>
            <person name="Klute M.J."/>
            <person name="Nakayama T."/>
            <person name="Obornik M."/>
            <person name="Reyes-Prieto A."/>
            <person name="Armbrust E.V."/>
            <person name="Aves S.J."/>
            <person name="Beiko R.G."/>
            <person name="Coutinho P."/>
            <person name="Dacks J.B."/>
            <person name="Durnford D.G."/>
            <person name="Fast N.M."/>
            <person name="Green B.R."/>
            <person name="Grisdale C."/>
            <person name="Hempe F."/>
            <person name="Henrissat B."/>
            <person name="Hoppner M.P."/>
            <person name="Ishida K.-I."/>
            <person name="Kim E."/>
            <person name="Koreny L."/>
            <person name="Kroth P.G."/>
            <person name="Liu Y."/>
            <person name="Malik S.-B."/>
            <person name="Maier U.G."/>
            <person name="McRose D."/>
            <person name="Mock T."/>
            <person name="Neilson J.A."/>
            <person name="Onodera N.T."/>
            <person name="Poole A.M."/>
            <person name="Pritham E.J."/>
            <person name="Richards T.A."/>
            <person name="Rocap G."/>
            <person name="Roy S.W."/>
            <person name="Sarai C."/>
            <person name="Schaack S."/>
            <person name="Shirato S."/>
            <person name="Slamovits C.H."/>
            <person name="Spencer D.F."/>
            <person name="Suzuki S."/>
            <person name="Worden A.Z."/>
            <person name="Zauner S."/>
            <person name="Barry K."/>
            <person name="Bell C."/>
            <person name="Bharti A.K."/>
            <person name="Crow J.A."/>
            <person name="Grimwood J."/>
            <person name="Kramer R."/>
            <person name="Lindquist E."/>
            <person name="Lucas S."/>
            <person name="Salamov A."/>
            <person name="McFadden G.I."/>
            <person name="Lane C.E."/>
            <person name="Keeling P.J."/>
            <person name="Gray M.W."/>
            <person name="Grigoriev I.V."/>
            <person name="Archibald J.M."/>
        </authorList>
    </citation>
    <scope>NUCLEOTIDE SEQUENCE</scope>
    <source>
        <strain evidence="3">CCMP2712</strain>
    </source>
</reference>